<dbReference type="STRING" id="356882.A0A423VD14"/>
<feature type="region of interest" description="Disordered" evidence="2">
    <location>
        <begin position="190"/>
        <end position="221"/>
    </location>
</feature>
<comment type="caution">
    <text evidence="4">The sequence shown here is derived from an EMBL/GenBank/DDBJ whole genome shotgun (WGS) entry which is preliminary data.</text>
</comment>
<dbReference type="SUPFAM" id="SSF53335">
    <property type="entry name" value="S-adenosyl-L-methionine-dependent methyltransferases"/>
    <property type="match status" value="1"/>
</dbReference>
<dbReference type="Proteomes" id="UP000283895">
    <property type="component" value="Unassembled WGS sequence"/>
</dbReference>
<proteinExistence type="inferred from homology"/>
<reference evidence="4 5" key="1">
    <citation type="submission" date="2015-09" db="EMBL/GenBank/DDBJ databases">
        <title>Host preference determinants of Valsa canker pathogens revealed by comparative genomics.</title>
        <authorList>
            <person name="Yin Z."/>
            <person name="Huang L."/>
        </authorList>
    </citation>
    <scope>NUCLEOTIDE SEQUENCE [LARGE SCALE GENOMIC DNA]</scope>
    <source>
        <strain evidence="4 5">03-1</strain>
    </source>
</reference>
<dbReference type="Pfam" id="PF13649">
    <property type="entry name" value="Methyltransf_25"/>
    <property type="match status" value="1"/>
</dbReference>
<feature type="compositionally biased region" description="Polar residues" evidence="2">
    <location>
        <begin position="41"/>
        <end position="61"/>
    </location>
</feature>
<organism evidence="4 5">
    <name type="scientific">Cytospora schulzeri</name>
    <dbReference type="NCBI Taxonomy" id="448051"/>
    <lineage>
        <taxon>Eukaryota</taxon>
        <taxon>Fungi</taxon>
        <taxon>Dikarya</taxon>
        <taxon>Ascomycota</taxon>
        <taxon>Pezizomycotina</taxon>
        <taxon>Sordariomycetes</taxon>
        <taxon>Sordariomycetidae</taxon>
        <taxon>Diaporthales</taxon>
        <taxon>Cytosporaceae</taxon>
        <taxon>Cytospora</taxon>
    </lineage>
</organism>
<dbReference type="PANTHER" id="PTHR43591:SF50">
    <property type="entry name" value="METHYLTRANSFERASE DOMAIN-CONTAINING PROTEIN-RELATED"/>
    <property type="match status" value="1"/>
</dbReference>
<evidence type="ECO:0000259" key="3">
    <source>
        <dbReference type="Pfam" id="PF13649"/>
    </source>
</evidence>
<dbReference type="InterPro" id="IPR029063">
    <property type="entry name" value="SAM-dependent_MTases_sf"/>
</dbReference>
<evidence type="ECO:0000313" key="4">
    <source>
        <dbReference type="EMBL" id="ROV88646.1"/>
    </source>
</evidence>
<feature type="domain" description="Methyltransferase" evidence="3">
    <location>
        <begin position="221"/>
        <end position="277"/>
    </location>
</feature>
<comment type="similarity">
    <text evidence="1">Belongs to the methyltransferase superfamily. LaeA methyltransferase family.</text>
</comment>
<feature type="region of interest" description="Disordered" evidence="2">
    <location>
        <begin position="449"/>
        <end position="470"/>
    </location>
</feature>
<dbReference type="InterPro" id="IPR041698">
    <property type="entry name" value="Methyltransf_25"/>
</dbReference>
<dbReference type="Gene3D" id="3.40.50.150">
    <property type="entry name" value="Vaccinia Virus protein VP39"/>
    <property type="match status" value="1"/>
</dbReference>
<dbReference type="EMBL" id="LKEA01000077">
    <property type="protein sequence ID" value="ROV88646.1"/>
    <property type="molecule type" value="Genomic_DNA"/>
</dbReference>
<sequence length="544" mass="59823">MPRISPGQTEVLIAITALAPRLRLRSHRGRDRMHHHATMVGSDSTPFTRSDSATASHTSVTRPVMPSDISRDADNFPTQSQLLRARKPFITKSNGRTYLSDPSLPYPLPVDLHELHRQSLRSLLLFQLFGGPVCSPAFANKPPTRVLDLGCGYGFWSMMCHSYYSRKGHSNIHFTGLDIAPLGGIAGLSGNNQGSQGSLTTPKEKPSVPASSGNWAEQPPDKNMRWDFVQHDLRTLPLPFPDEEFDLIMGKDLSLAVSTPHYQRLIEEYIRILKPGGTLELWECDHPIRMLRPHVPDTPPTTTAGPVSTLAHENGSASANRAEKAVSDSYFSSHVGGSSAANTKKSDHEKEMAELGAYVISNNTPLSGPQNNYLIEYNGWMNKYLEAHQLLAFPCANLGAILIQEPLLTNNGSKRLAIPLSEVRWEREGVGGVVTKDGKSYIDTSKAIGKAPGAKRGSEPADPDKKVKSLSPGQLALRQTALQTVVQFIEGMEPALREVSGKKQDEWDVWMGKLMKELIERDGTNCGECLEVGAWWARKVQNPS</sequence>
<dbReference type="CDD" id="cd02440">
    <property type="entry name" value="AdoMet_MTases"/>
    <property type="match status" value="1"/>
</dbReference>
<accession>A0A423VD14</accession>
<dbReference type="OrthoDB" id="2013972at2759"/>
<keyword evidence="5" id="KW-1185">Reference proteome</keyword>
<dbReference type="PANTHER" id="PTHR43591">
    <property type="entry name" value="METHYLTRANSFERASE"/>
    <property type="match status" value="1"/>
</dbReference>
<evidence type="ECO:0000313" key="5">
    <source>
        <dbReference type="Proteomes" id="UP000283895"/>
    </source>
</evidence>
<evidence type="ECO:0000256" key="1">
    <source>
        <dbReference type="ARBA" id="ARBA00038158"/>
    </source>
</evidence>
<name>A0A423VD14_9PEZI</name>
<dbReference type="AlphaFoldDB" id="A0A423VD14"/>
<feature type="compositionally biased region" description="Low complexity" evidence="2">
    <location>
        <begin position="190"/>
        <end position="199"/>
    </location>
</feature>
<protein>
    <recommendedName>
        <fullName evidence="3">Methyltransferase domain-containing protein</fullName>
    </recommendedName>
</protein>
<gene>
    <name evidence="4" type="ORF">VMCG_10323</name>
</gene>
<feature type="compositionally biased region" description="Basic and acidic residues" evidence="2">
    <location>
        <begin position="456"/>
        <end position="467"/>
    </location>
</feature>
<feature type="region of interest" description="Disordered" evidence="2">
    <location>
        <begin position="34"/>
        <end position="75"/>
    </location>
</feature>
<evidence type="ECO:0000256" key="2">
    <source>
        <dbReference type="SAM" id="MobiDB-lite"/>
    </source>
</evidence>